<keyword evidence="2 5" id="KW-0812">Transmembrane</keyword>
<feature type="transmembrane region" description="Helical" evidence="5">
    <location>
        <begin position="66"/>
        <end position="89"/>
    </location>
</feature>
<dbReference type="Pfam" id="PF06664">
    <property type="entry name" value="WLS-like_TM"/>
    <property type="match status" value="1"/>
</dbReference>
<dbReference type="InterPro" id="IPR040416">
    <property type="entry name" value="TMEM181"/>
</dbReference>
<evidence type="ECO:0000313" key="8">
    <source>
        <dbReference type="Proteomes" id="UP001146793"/>
    </source>
</evidence>
<proteinExistence type="predicted"/>
<evidence type="ECO:0000313" key="7">
    <source>
        <dbReference type="EMBL" id="KAJ3448641.1"/>
    </source>
</evidence>
<dbReference type="InterPro" id="IPR047843">
    <property type="entry name" value="WLS-like_TM"/>
</dbReference>
<accession>A0AAV8A5F1</accession>
<keyword evidence="3 5" id="KW-1133">Transmembrane helix</keyword>
<keyword evidence="4 5" id="KW-0472">Membrane</keyword>
<reference evidence="7" key="1">
    <citation type="submission" date="2022-08" db="EMBL/GenBank/DDBJ databases">
        <title>Novel sulphate-reducing endosymbionts in the free-living metamonad Anaeramoeba.</title>
        <authorList>
            <person name="Jerlstrom-Hultqvist J."/>
            <person name="Cepicka I."/>
            <person name="Gallot-Lavallee L."/>
            <person name="Salas-Leiva D."/>
            <person name="Curtis B.A."/>
            <person name="Zahonova K."/>
            <person name="Pipaliya S."/>
            <person name="Dacks J."/>
            <person name="Roger A.J."/>
        </authorList>
    </citation>
    <scope>NUCLEOTIDE SEQUENCE</scope>
    <source>
        <strain evidence="7">Busselton2</strain>
    </source>
</reference>
<comment type="subcellular location">
    <subcellularLocation>
        <location evidence="1">Membrane</location>
        <topology evidence="1">Multi-pass membrane protein</topology>
    </subcellularLocation>
</comment>
<dbReference type="PANTHER" id="PTHR31918">
    <property type="entry name" value="TRANSMEMBRANE PROTEIN 181"/>
    <property type="match status" value="1"/>
</dbReference>
<organism evidence="7 8">
    <name type="scientific">Anaeramoeba flamelloides</name>
    <dbReference type="NCBI Taxonomy" id="1746091"/>
    <lineage>
        <taxon>Eukaryota</taxon>
        <taxon>Metamonada</taxon>
        <taxon>Anaeramoebidae</taxon>
        <taxon>Anaeramoeba</taxon>
    </lineage>
</organism>
<dbReference type="Proteomes" id="UP001146793">
    <property type="component" value="Unassembled WGS sequence"/>
</dbReference>
<comment type="caution">
    <text evidence="7">The sequence shown here is derived from an EMBL/GenBank/DDBJ whole genome shotgun (WGS) entry which is preliminary data.</text>
</comment>
<protein>
    <submittedName>
        <fullName evidence="7">Transmembrane protein</fullName>
    </submittedName>
</protein>
<evidence type="ECO:0000256" key="4">
    <source>
        <dbReference type="ARBA" id="ARBA00023136"/>
    </source>
</evidence>
<gene>
    <name evidence="7" type="ORF">M0812_01123</name>
</gene>
<name>A0AAV8A5F1_9EUKA</name>
<feature type="transmembrane region" description="Helical" evidence="5">
    <location>
        <begin position="133"/>
        <end position="153"/>
    </location>
</feature>
<sequence>MWLCIFDSYRFPKRHERPFRRFYLPKMTLMIWFFICIFILFLWIYIHDESTVEGSSITKIPGFIVFEVLIIVLFIIYLGCLGAVIYWGFHGIESEKLKKCFRFYLIYFVICLVFLIINLIASLLQKLNGSSEVLLGIFLSINSYSFLFIYSVFPVNVSAITANKEYQQVKDNYNSDSEKNSNGSAIIEEISVDSNDNLLEKNN</sequence>
<evidence type="ECO:0000256" key="1">
    <source>
        <dbReference type="ARBA" id="ARBA00004141"/>
    </source>
</evidence>
<dbReference type="AlphaFoldDB" id="A0AAV8A5F1"/>
<evidence type="ECO:0000259" key="6">
    <source>
        <dbReference type="Pfam" id="PF06664"/>
    </source>
</evidence>
<dbReference type="EMBL" id="JANTQA010000015">
    <property type="protein sequence ID" value="KAJ3448641.1"/>
    <property type="molecule type" value="Genomic_DNA"/>
</dbReference>
<dbReference type="GO" id="GO:0015643">
    <property type="term" value="F:toxic substance binding"/>
    <property type="evidence" value="ECO:0007669"/>
    <property type="project" value="InterPro"/>
</dbReference>
<feature type="transmembrane region" description="Helical" evidence="5">
    <location>
        <begin position="101"/>
        <end position="121"/>
    </location>
</feature>
<evidence type="ECO:0000256" key="2">
    <source>
        <dbReference type="ARBA" id="ARBA00022692"/>
    </source>
</evidence>
<dbReference type="PANTHER" id="PTHR31918:SF1">
    <property type="entry name" value="TRANSMEMBRANE PROTEIN 181"/>
    <property type="match status" value="1"/>
</dbReference>
<evidence type="ECO:0000256" key="5">
    <source>
        <dbReference type="SAM" id="Phobius"/>
    </source>
</evidence>
<dbReference type="GO" id="GO:0016020">
    <property type="term" value="C:membrane"/>
    <property type="evidence" value="ECO:0007669"/>
    <property type="project" value="UniProtKB-SubCell"/>
</dbReference>
<feature type="domain" description="Wntless-like transmembrane" evidence="6">
    <location>
        <begin position="2"/>
        <end position="155"/>
    </location>
</feature>
<evidence type="ECO:0000256" key="3">
    <source>
        <dbReference type="ARBA" id="ARBA00022989"/>
    </source>
</evidence>
<feature type="transmembrane region" description="Helical" evidence="5">
    <location>
        <begin position="23"/>
        <end position="46"/>
    </location>
</feature>